<comment type="subcellular location">
    <subcellularLocation>
        <location evidence="1">Cell outer membrane</location>
    </subcellularLocation>
</comment>
<keyword evidence="4" id="KW-0472">Membrane</keyword>
<dbReference type="InterPro" id="IPR011990">
    <property type="entry name" value="TPR-like_helical_dom_sf"/>
</dbReference>
<evidence type="ECO:0000256" key="3">
    <source>
        <dbReference type="ARBA" id="ARBA00022729"/>
    </source>
</evidence>
<dbReference type="RefSeq" id="WP_208176223.1">
    <property type="nucleotide sequence ID" value="NZ_JAGETZ010000007.1"/>
</dbReference>
<comment type="caution">
    <text evidence="8">The sequence shown here is derived from an EMBL/GenBank/DDBJ whole genome shotgun (WGS) entry which is preliminary data.</text>
</comment>
<keyword evidence="5" id="KW-0998">Cell outer membrane</keyword>
<evidence type="ECO:0000256" key="1">
    <source>
        <dbReference type="ARBA" id="ARBA00004442"/>
    </source>
</evidence>
<dbReference type="EMBL" id="JAGETZ010000007">
    <property type="protein sequence ID" value="MBO2010598.1"/>
    <property type="molecule type" value="Genomic_DNA"/>
</dbReference>
<organism evidence="8 9">
    <name type="scientific">Hymenobacter negativus</name>
    <dbReference type="NCBI Taxonomy" id="2795026"/>
    <lineage>
        <taxon>Bacteria</taxon>
        <taxon>Pseudomonadati</taxon>
        <taxon>Bacteroidota</taxon>
        <taxon>Cytophagia</taxon>
        <taxon>Cytophagales</taxon>
        <taxon>Hymenobacteraceae</taxon>
        <taxon>Hymenobacter</taxon>
    </lineage>
</organism>
<name>A0ABS3QHX8_9BACT</name>
<dbReference type="Proteomes" id="UP000664369">
    <property type="component" value="Unassembled WGS sequence"/>
</dbReference>
<evidence type="ECO:0000256" key="4">
    <source>
        <dbReference type="ARBA" id="ARBA00023136"/>
    </source>
</evidence>
<dbReference type="PROSITE" id="PS51257">
    <property type="entry name" value="PROKAR_LIPOPROTEIN"/>
    <property type="match status" value="1"/>
</dbReference>
<comment type="similarity">
    <text evidence="2">Belongs to the SusD family.</text>
</comment>
<dbReference type="InterPro" id="IPR033985">
    <property type="entry name" value="SusD-like_N"/>
</dbReference>
<dbReference type="Pfam" id="PF07980">
    <property type="entry name" value="SusD_RagB"/>
    <property type="match status" value="1"/>
</dbReference>
<evidence type="ECO:0000313" key="8">
    <source>
        <dbReference type="EMBL" id="MBO2010598.1"/>
    </source>
</evidence>
<sequence>MFTITKYTFGAAALTLTLLSGCGKKFLDESPSDQVTDANFYKTETDAIQATTAVYSQLGTLGQYNSSLWGIGDIGSDLSTTGGGGGGDGIEQQQLDFFNIPATNPLTSRLWGSCYVGIGTANIVLQKVPKMSIDPAIQSRCIGEAEFLRAKYYFDLVRAYGDVPLITVPPTTLAEVNIPRSPAAQIYTLIESDLRDAITKLPPSYTGDNLGRATKWAATGLLAKVYLTENKMTEAAAQARALVAPASGVTGTPVSGRDLWANYADNFKVTNEHGKESLFEVGFIAGRNQYTQDGPGWSGNEFMGPRGMGITPQGGYGFNVPEPDFVAGYEAGDTRREATIWKPGDVYPDGRTQPAFLPGSPNGYNVRKFYTDKALSNIWDSPLNIAVMRLAEAYLILAEAVGPTTEGLAAINRVRRRAFGEALDTPGTHDIQAGISVTDFKTRVWRERKYELAFEMDRWFDMKRTGELLTSPQLIAKGVKPFNVVLPIPQSERDVNPNLTQNPGY</sequence>
<reference evidence="8 9" key="1">
    <citation type="submission" date="2021-03" db="EMBL/GenBank/DDBJ databases">
        <authorList>
            <person name="Kim M.K."/>
        </authorList>
    </citation>
    <scope>NUCLEOTIDE SEQUENCE [LARGE SCALE GENOMIC DNA]</scope>
    <source>
        <strain evidence="8 9">BT442</strain>
    </source>
</reference>
<evidence type="ECO:0000256" key="2">
    <source>
        <dbReference type="ARBA" id="ARBA00006275"/>
    </source>
</evidence>
<evidence type="ECO:0000256" key="5">
    <source>
        <dbReference type="ARBA" id="ARBA00023237"/>
    </source>
</evidence>
<dbReference type="CDD" id="cd08977">
    <property type="entry name" value="SusD"/>
    <property type="match status" value="1"/>
</dbReference>
<proteinExistence type="inferred from homology"/>
<dbReference type="Gene3D" id="1.25.40.390">
    <property type="match status" value="1"/>
</dbReference>
<gene>
    <name evidence="8" type="ORF">J4E00_16165</name>
</gene>
<feature type="domain" description="RagB/SusD" evidence="6">
    <location>
        <begin position="329"/>
        <end position="505"/>
    </location>
</feature>
<evidence type="ECO:0000259" key="6">
    <source>
        <dbReference type="Pfam" id="PF07980"/>
    </source>
</evidence>
<feature type="domain" description="SusD-like N-terminal" evidence="7">
    <location>
        <begin position="107"/>
        <end position="227"/>
    </location>
</feature>
<accession>A0ABS3QHX8</accession>
<dbReference type="SUPFAM" id="SSF48452">
    <property type="entry name" value="TPR-like"/>
    <property type="match status" value="1"/>
</dbReference>
<protein>
    <submittedName>
        <fullName evidence="8">RagB/SusD family nutrient uptake outer membrane protein</fullName>
    </submittedName>
</protein>
<evidence type="ECO:0000313" key="9">
    <source>
        <dbReference type="Proteomes" id="UP000664369"/>
    </source>
</evidence>
<evidence type="ECO:0000259" key="7">
    <source>
        <dbReference type="Pfam" id="PF14322"/>
    </source>
</evidence>
<dbReference type="Pfam" id="PF14322">
    <property type="entry name" value="SusD-like_3"/>
    <property type="match status" value="1"/>
</dbReference>
<keyword evidence="9" id="KW-1185">Reference proteome</keyword>
<dbReference type="InterPro" id="IPR012944">
    <property type="entry name" value="SusD_RagB_dom"/>
</dbReference>
<keyword evidence="3" id="KW-0732">Signal</keyword>